<dbReference type="EMBL" id="JARBHB010000017">
    <property type="protein sequence ID" value="KAJ8865795.1"/>
    <property type="molecule type" value="Genomic_DNA"/>
</dbReference>
<evidence type="ECO:0000313" key="2">
    <source>
        <dbReference type="Proteomes" id="UP001159363"/>
    </source>
</evidence>
<reference evidence="1 2" key="1">
    <citation type="submission" date="2023-02" db="EMBL/GenBank/DDBJ databases">
        <title>LHISI_Scaffold_Assembly.</title>
        <authorList>
            <person name="Stuart O.P."/>
            <person name="Cleave R."/>
            <person name="Magrath M.J.L."/>
            <person name="Mikheyev A.S."/>
        </authorList>
    </citation>
    <scope>NUCLEOTIDE SEQUENCE [LARGE SCALE GENOMIC DNA]</scope>
    <source>
        <strain evidence="1">Daus_M_001</strain>
        <tissue evidence="1">Leg muscle</tissue>
    </source>
</reference>
<protein>
    <submittedName>
        <fullName evidence="1">Uncharacterized protein</fullName>
    </submittedName>
</protein>
<name>A0ABQ9FZY1_9NEOP</name>
<accession>A0ABQ9FZY1</accession>
<gene>
    <name evidence="1" type="ORF">PR048_033317</name>
</gene>
<organism evidence="1 2">
    <name type="scientific">Dryococelus australis</name>
    <dbReference type="NCBI Taxonomy" id="614101"/>
    <lineage>
        <taxon>Eukaryota</taxon>
        <taxon>Metazoa</taxon>
        <taxon>Ecdysozoa</taxon>
        <taxon>Arthropoda</taxon>
        <taxon>Hexapoda</taxon>
        <taxon>Insecta</taxon>
        <taxon>Pterygota</taxon>
        <taxon>Neoptera</taxon>
        <taxon>Polyneoptera</taxon>
        <taxon>Phasmatodea</taxon>
        <taxon>Verophasmatodea</taxon>
        <taxon>Anareolatae</taxon>
        <taxon>Phasmatidae</taxon>
        <taxon>Eurycanthinae</taxon>
        <taxon>Dryococelus</taxon>
    </lineage>
</organism>
<sequence length="219" mass="24232">MHQGGKGIRCRHCKPHTERTSLFKGGVNPRDEDSSGKISVPVSPSGEGFDATFTQGAIVISHVNLFPQRPSNFHPPRNLFAVRPEVTFWPCLWWNLHVACSPTVPRVSSMKRKMTSARISYRMCCRPLFLRRLVALGAAVAERVAHSPPTKANRVQSPRPSLTGFSHVGIVPSVGRRVFSEISRPPPPALSFRRCSTLTSVILISSQDLDVNTLRSMLV</sequence>
<comment type="caution">
    <text evidence="1">The sequence shown here is derived from an EMBL/GenBank/DDBJ whole genome shotgun (WGS) entry which is preliminary data.</text>
</comment>
<keyword evidence="2" id="KW-1185">Reference proteome</keyword>
<proteinExistence type="predicted"/>
<evidence type="ECO:0000313" key="1">
    <source>
        <dbReference type="EMBL" id="KAJ8865795.1"/>
    </source>
</evidence>
<dbReference type="Proteomes" id="UP001159363">
    <property type="component" value="Chromosome 16"/>
</dbReference>